<evidence type="ECO:0000256" key="7">
    <source>
        <dbReference type="ARBA" id="ARBA00022741"/>
    </source>
</evidence>
<evidence type="ECO:0000256" key="2">
    <source>
        <dbReference type="ARBA" id="ARBA00009256"/>
    </source>
</evidence>
<dbReference type="EC" id="6.3.2.1" evidence="3"/>
<reference evidence="13 14" key="1">
    <citation type="submission" date="2023-09" db="EMBL/GenBank/DDBJ databases">
        <title>Pangenome analysis of Batrachochytrium dendrobatidis and related Chytrids.</title>
        <authorList>
            <person name="Yacoub M.N."/>
            <person name="Stajich J.E."/>
            <person name="James T.Y."/>
        </authorList>
    </citation>
    <scope>NUCLEOTIDE SEQUENCE [LARGE SCALE GENOMIC DNA]</scope>
    <source>
        <strain evidence="13 14">JEL0888</strain>
    </source>
</reference>
<evidence type="ECO:0000256" key="1">
    <source>
        <dbReference type="ARBA" id="ARBA00004990"/>
    </source>
</evidence>
<sequence length="173" mass="18659">MWGSIRPHFFRGVATVVAKLLNIVQPTHAFFGQKDVQQCAVVRSMVRDLHFPTEVVVVPTIREPDGLAMSSRNRYLAPNERLAAPVLYRALLAAESAFAAGVHDRNALLAAARSVIDKEPAAAFEYVSIADPFSLQEVDAVDPAVGAILSGAVRIGSTRIIDNILLGMPASRL</sequence>
<comment type="caution">
    <text evidence="13">The sequence shown here is derived from an EMBL/GenBank/DDBJ whole genome shotgun (WGS) entry which is preliminary data.</text>
</comment>
<keyword evidence="8" id="KW-0067">ATP-binding</keyword>
<organism evidence="13 14">
    <name type="scientific">Polyrhizophydium stewartii</name>
    <dbReference type="NCBI Taxonomy" id="2732419"/>
    <lineage>
        <taxon>Eukaryota</taxon>
        <taxon>Fungi</taxon>
        <taxon>Fungi incertae sedis</taxon>
        <taxon>Chytridiomycota</taxon>
        <taxon>Chytridiomycota incertae sedis</taxon>
        <taxon>Chytridiomycetes</taxon>
        <taxon>Rhizophydiales</taxon>
        <taxon>Rhizophydiales incertae sedis</taxon>
        <taxon>Polyrhizophydium</taxon>
    </lineage>
</organism>
<gene>
    <name evidence="13" type="primary">pan6</name>
    <name evidence="13" type="ORF">HK105_204056</name>
</gene>
<keyword evidence="7" id="KW-0547">Nucleotide-binding</keyword>
<accession>A0ABR4N9S6</accession>
<comment type="catalytic activity">
    <reaction evidence="11">
        <text>(R)-pantoate + beta-alanine + ATP = (R)-pantothenate + AMP + diphosphate + H(+)</text>
        <dbReference type="Rhea" id="RHEA:10912"/>
        <dbReference type="ChEBI" id="CHEBI:15378"/>
        <dbReference type="ChEBI" id="CHEBI:15980"/>
        <dbReference type="ChEBI" id="CHEBI:29032"/>
        <dbReference type="ChEBI" id="CHEBI:30616"/>
        <dbReference type="ChEBI" id="CHEBI:33019"/>
        <dbReference type="ChEBI" id="CHEBI:57966"/>
        <dbReference type="ChEBI" id="CHEBI:456215"/>
        <dbReference type="EC" id="6.3.2.1"/>
    </reaction>
</comment>
<evidence type="ECO:0000256" key="3">
    <source>
        <dbReference type="ARBA" id="ARBA00012219"/>
    </source>
</evidence>
<dbReference type="SUPFAM" id="SSF52374">
    <property type="entry name" value="Nucleotidylyl transferase"/>
    <property type="match status" value="1"/>
</dbReference>
<keyword evidence="5 13" id="KW-0436">Ligase</keyword>
<comment type="similarity">
    <text evidence="2">Belongs to the pantothenate synthetase family.</text>
</comment>
<evidence type="ECO:0000256" key="6">
    <source>
        <dbReference type="ARBA" id="ARBA00022655"/>
    </source>
</evidence>
<dbReference type="Gene3D" id="3.30.1300.10">
    <property type="entry name" value="Pantoate-beta-alanine ligase, C-terminal domain"/>
    <property type="match status" value="1"/>
</dbReference>
<dbReference type="InterPro" id="IPR014729">
    <property type="entry name" value="Rossmann-like_a/b/a_fold"/>
</dbReference>
<evidence type="ECO:0000256" key="9">
    <source>
        <dbReference type="ARBA" id="ARBA00029902"/>
    </source>
</evidence>
<dbReference type="PANTHER" id="PTHR21299">
    <property type="entry name" value="CYTIDYLATE KINASE/PANTOATE-BETA-ALANINE LIGASE"/>
    <property type="match status" value="1"/>
</dbReference>
<dbReference type="EMBL" id="JADGIZ020000017">
    <property type="protein sequence ID" value="KAL2916300.1"/>
    <property type="molecule type" value="Genomic_DNA"/>
</dbReference>
<keyword evidence="12" id="KW-0732">Signal</keyword>
<evidence type="ECO:0000256" key="12">
    <source>
        <dbReference type="SAM" id="SignalP"/>
    </source>
</evidence>
<keyword evidence="14" id="KW-1185">Reference proteome</keyword>
<evidence type="ECO:0000256" key="10">
    <source>
        <dbReference type="ARBA" id="ARBA00032806"/>
    </source>
</evidence>
<evidence type="ECO:0000256" key="4">
    <source>
        <dbReference type="ARBA" id="ARBA00015647"/>
    </source>
</evidence>
<dbReference type="Proteomes" id="UP001527925">
    <property type="component" value="Unassembled WGS sequence"/>
</dbReference>
<evidence type="ECO:0000313" key="13">
    <source>
        <dbReference type="EMBL" id="KAL2916300.1"/>
    </source>
</evidence>
<protein>
    <recommendedName>
        <fullName evidence="4">Pantoate--beta-alanine ligase</fullName>
        <ecNumber evidence="3">6.3.2.1</ecNumber>
    </recommendedName>
    <alternativeName>
        <fullName evidence="10">Pantoate-activating enzyme</fullName>
    </alternativeName>
    <alternativeName>
        <fullName evidence="9">Pantothenate synthetase</fullName>
    </alternativeName>
</protein>
<comment type="pathway">
    <text evidence="1">Cofactor biosynthesis; (R)-pantothenate biosynthesis; (R)-pantothenate from (R)-pantoate and beta-alanine: step 1/1.</text>
</comment>
<evidence type="ECO:0000313" key="14">
    <source>
        <dbReference type="Proteomes" id="UP001527925"/>
    </source>
</evidence>
<feature type="chain" id="PRO_5045165485" description="Pantoate--beta-alanine ligase" evidence="12">
    <location>
        <begin position="30"/>
        <end position="173"/>
    </location>
</feature>
<dbReference type="Gene3D" id="3.40.50.620">
    <property type="entry name" value="HUPs"/>
    <property type="match status" value="1"/>
</dbReference>
<dbReference type="Pfam" id="PF02569">
    <property type="entry name" value="Pantoate_ligase"/>
    <property type="match status" value="1"/>
</dbReference>
<name>A0ABR4N9S6_9FUNG</name>
<evidence type="ECO:0000256" key="11">
    <source>
        <dbReference type="ARBA" id="ARBA00048258"/>
    </source>
</evidence>
<proteinExistence type="inferred from homology"/>
<feature type="signal peptide" evidence="12">
    <location>
        <begin position="1"/>
        <end position="29"/>
    </location>
</feature>
<keyword evidence="6" id="KW-0566">Pantothenate biosynthesis</keyword>
<evidence type="ECO:0000256" key="5">
    <source>
        <dbReference type="ARBA" id="ARBA00022598"/>
    </source>
</evidence>
<dbReference type="InterPro" id="IPR042176">
    <property type="entry name" value="Pantoate_ligase_C"/>
</dbReference>
<dbReference type="GO" id="GO:0004592">
    <property type="term" value="F:pantoate-beta-alanine ligase activity"/>
    <property type="evidence" value="ECO:0007669"/>
    <property type="project" value="UniProtKB-EC"/>
</dbReference>
<dbReference type="InterPro" id="IPR003721">
    <property type="entry name" value="Pantoate_ligase"/>
</dbReference>
<evidence type="ECO:0000256" key="8">
    <source>
        <dbReference type="ARBA" id="ARBA00022840"/>
    </source>
</evidence>
<dbReference type="PANTHER" id="PTHR21299:SF1">
    <property type="entry name" value="PANTOATE--BETA-ALANINE LIGASE"/>
    <property type="match status" value="1"/>
</dbReference>